<dbReference type="GeneID" id="94289437"/>
<feature type="compositionally biased region" description="Low complexity" evidence="1">
    <location>
        <begin position="445"/>
        <end position="456"/>
    </location>
</feature>
<feature type="compositionally biased region" description="Polar residues" evidence="1">
    <location>
        <begin position="54"/>
        <end position="63"/>
    </location>
</feature>
<sequence length="1025" mass="111696">MYQAPSPPIHVYTPASIPVTPRHERPPRRVQREGQVRPLSFGVEQLAPPLTCLTYSNESSRGSGSHAPPRSSPIYSSTAVFGDGRRHLAPSSRQCSAWPRSTCTASHGSRDVEEQPCTPLPQSNNCARAAAIGDRGDSRRVVDHADLRALPASTFSHPLTSSRVPSPAIVAALQTAVASSVSSLASTCWICEVWCASGPGSTWPEAPALFFQQGIDEQSVSLLTLCRTCAVAVADLQATPQLILPLCHNTPATRNRTAAYVNAVREYKLLLELMADKVVRYCLRMQYIQSPEGRQPHICGSSGERQSYAGPPRGVDRMPLTSLLPSLQRKVLSQLLEALEDLLKRDQRAVQLAAPRTPLSWQGPPLLCSEVMASRERHVLFEELAHVERQLMSIRSSTTAAVTVPGEPKVSLQSPVGRRLYDPPSDSPAHSRGEGGTAKNGLAHSPCPSAQQQQSPPRLLGFSHVRFEGDAVEPLAAVADSRRHHHISHPRMTSSSQTAPANGHLDTLRRALFPSRSRERSPPELTSPQRGTCSTYDWSVFKGAGSEGDGVRVSSFRTYVNGHVNPLNILPSAATTTRMPFPSSAIPSRQGLHTSGSRHSAAASYFSADSVSSVQDTRLPMQDAGHSRASTPSVLSRSPIDHEGRRAMRALIHTAMWEAYRGLPPVEGESGASPPRCRSELLASDDAGGILHQSSAISGRRDLKSDFELQPWDYFAGRVSAAPLQHIALDGGDGGSQAPPFASCSATSRLLERDDGGLRSSHPPADERSGKQDKVLEPSVFDDQKNECSRSDTAALQRCVFHERQLREEAVEAMLAAQARIAALETITHNMAEKLLTHSLAVTFRAHLEGMELLVGRWTRLAQNFSLQKSLLFADEAAIVVRQLVRERFGVASLWPLSRHREQHRSRRSTPSCVEFSASRDRQEGDELWVSWEEHGASDTGKDNAMSSSSGRGRCSRAAKRANWPQEWTGGEEVQHHHDRHPHHPSQFSSPERCSLQVSPSNSPPPSASVPLPVSPKRPSLSLRV</sequence>
<feature type="region of interest" description="Disordered" evidence="1">
    <location>
        <begin position="754"/>
        <end position="787"/>
    </location>
</feature>
<reference evidence="2 3" key="1">
    <citation type="submission" date="2021-02" db="EMBL/GenBank/DDBJ databases">
        <title>Porcisia hertigi Genome sequencing and assembly.</title>
        <authorList>
            <person name="Almutairi H."/>
            <person name="Gatherer D."/>
        </authorList>
    </citation>
    <scope>NUCLEOTIDE SEQUENCE [LARGE SCALE GENOMIC DNA]</scope>
    <source>
        <strain evidence="2 3">C119</strain>
    </source>
</reference>
<dbReference type="AlphaFoldDB" id="A0A836IAH0"/>
<feature type="region of interest" description="Disordered" evidence="1">
    <location>
        <begin position="480"/>
        <end position="503"/>
    </location>
</feature>
<feature type="region of interest" description="Disordered" evidence="1">
    <location>
        <begin position="513"/>
        <end position="532"/>
    </location>
</feature>
<feature type="compositionally biased region" description="Pro residues" evidence="1">
    <location>
        <begin position="1002"/>
        <end position="1016"/>
    </location>
</feature>
<evidence type="ECO:0000256" key="1">
    <source>
        <dbReference type="SAM" id="MobiDB-lite"/>
    </source>
</evidence>
<dbReference type="RefSeq" id="XP_067756150.1">
    <property type="nucleotide sequence ID" value="XM_067899360.1"/>
</dbReference>
<feature type="region of interest" description="Disordered" evidence="1">
    <location>
        <begin position="54"/>
        <end position="78"/>
    </location>
</feature>
<feature type="compositionally biased region" description="Basic and acidic residues" evidence="1">
    <location>
        <begin position="764"/>
        <end position="787"/>
    </location>
</feature>
<feature type="region of interest" description="Disordered" evidence="1">
    <location>
        <begin position="934"/>
        <end position="1025"/>
    </location>
</feature>
<feature type="region of interest" description="Disordered" evidence="1">
    <location>
        <begin position="1"/>
        <end position="39"/>
    </location>
</feature>
<gene>
    <name evidence="2" type="ORF">JKF63_03356</name>
</gene>
<dbReference type="OrthoDB" id="243397at2759"/>
<name>A0A836IAH0_9TRYP</name>
<proteinExistence type="predicted"/>
<feature type="region of interest" description="Disordered" evidence="1">
    <location>
        <begin position="402"/>
        <end position="456"/>
    </location>
</feature>
<feature type="compositionally biased region" description="Polar residues" evidence="1">
    <location>
        <begin position="491"/>
        <end position="500"/>
    </location>
</feature>
<dbReference type="EMBL" id="JAFJZO010000027">
    <property type="protein sequence ID" value="KAG5501527.1"/>
    <property type="molecule type" value="Genomic_DNA"/>
</dbReference>
<protein>
    <submittedName>
        <fullName evidence="2">Uncharacterized protein</fullName>
    </submittedName>
</protein>
<accession>A0A836IAH0</accession>
<evidence type="ECO:0000313" key="3">
    <source>
        <dbReference type="Proteomes" id="UP000674318"/>
    </source>
</evidence>
<keyword evidence="3" id="KW-1185">Reference proteome</keyword>
<evidence type="ECO:0000313" key="2">
    <source>
        <dbReference type="EMBL" id="KAG5501527.1"/>
    </source>
</evidence>
<organism evidence="2 3">
    <name type="scientific">Porcisia hertigi</name>
    <dbReference type="NCBI Taxonomy" id="2761500"/>
    <lineage>
        <taxon>Eukaryota</taxon>
        <taxon>Discoba</taxon>
        <taxon>Euglenozoa</taxon>
        <taxon>Kinetoplastea</taxon>
        <taxon>Metakinetoplastina</taxon>
        <taxon>Trypanosomatida</taxon>
        <taxon>Trypanosomatidae</taxon>
        <taxon>Leishmaniinae</taxon>
        <taxon>Porcisia</taxon>
    </lineage>
</organism>
<comment type="caution">
    <text evidence="2">The sequence shown here is derived from an EMBL/GenBank/DDBJ whole genome shotgun (WGS) entry which is preliminary data.</text>
</comment>
<dbReference type="Proteomes" id="UP000674318">
    <property type="component" value="Unassembled WGS sequence"/>
</dbReference>
<dbReference type="KEGG" id="phet:94289437"/>
<feature type="region of interest" description="Disordered" evidence="1">
    <location>
        <begin position="900"/>
        <end position="920"/>
    </location>
</feature>